<accession>A0A6N2KBH2</accession>
<feature type="region of interest" description="Disordered" evidence="1">
    <location>
        <begin position="1"/>
        <end position="52"/>
    </location>
</feature>
<gene>
    <name evidence="2" type="ORF">SVIM_LOCUS59657</name>
</gene>
<reference evidence="2" key="1">
    <citation type="submission" date="2019-03" db="EMBL/GenBank/DDBJ databases">
        <authorList>
            <person name="Mank J."/>
            <person name="Almeida P."/>
        </authorList>
    </citation>
    <scope>NUCLEOTIDE SEQUENCE</scope>
    <source>
        <strain evidence="2">78183</strain>
    </source>
</reference>
<evidence type="ECO:0000313" key="2">
    <source>
        <dbReference type="EMBL" id="VFU25436.1"/>
    </source>
</evidence>
<evidence type="ECO:0000256" key="1">
    <source>
        <dbReference type="SAM" id="MobiDB-lite"/>
    </source>
</evidence>
<evidence type="ECO:0008006" key="3">
    <source>
        <dbReference type="Google" id="ProtNLM"/>
    </source>
</evidence>
<organism evidence="2">
    <name type="scientific">Salix viminalis</name>
    <name type="common">Common osier</name>
    <name type="synonym">Basket willow</name>
    <dbReference type="NCBI Taxonomy" id="40686"/>
    <lineage>
        <taxon>Eukaryota</taxon>
        <taxon>Viridiplantae</taxon>
        <taxon>Streptophyta</taxon>
        <taxon>Embryophyta</taxon>
        <taxon>Tracheophyta</taxon>
        <taxon>Spermatophyta</taxon>
        <taxon>Magnoliopsida</taxon>
        <taxon>eudicotyledons</taxon>
        <taxon>Gunneridae</taxon>
        <taxon>Pentapetalae</taxon>
        <taxon>rosids</taxon>
        <taxon>fabids</taxon>
        <taxon>Malpighiales</taxon>
        <taxon>Salicaceae</taxon>
        <taxon>Saliceae</taxon>
        <taxon>Salix</taxon>
    </lineage>
</organism>
<sequence length="94" mass="10387">MRDAIEGMNGTDLDGRNITVTEAQSRGSGGGDKLELKTSRAKGIPPQVNEGGTPLNNFSTPCICFRNYYQSMMLAQFLWCNILWAPNNVTKRFA</sequence>
<dbReference type="EMBL" id="CAADRP010000225">
    <property type="protein sequence ID" value="VFU25436.1"/>
    <property type="molecule type" value="Genomic_DNA"/>
</dbReference>
<proteinExistence type="predicted"/>
<protein>
    <recommendedName>
        <fullName evidence="3">RRM domain-containing protein</fullName>
    </recommendedName>
</protein>
<dbReference type="AlphaFoldDB" id="A0A6N2KBH2"/>
<name>A0A6N2KBH2_SALVM</name>